<name>A0A1W0A3P5_9STRA</name>
<organism evidence="3 4">
    <name type="scientific">Thraustotheca clavata</name>
    <dbReference type="NCBI Taxonomy" id="74557"/>
    <lineage>
        <taxon>Eukaryota</taxon>
        <taxon>Sar</taxon>
        <taxon>Stramenopiles</taxon>
        <taxon>Oomycota</taxon>
        <taxon>Saprolegniomycetes</taxon>
        <taxon>Saprolegniales</taxon>
        <taxon>Achlyaceae</taxon>
        <taxon>Thraustotheca</taxon>
    </lineage>
</organism>
<keyword evidence="4" id="KW-1185">Reference proteome</keyword>
<evidence type="ECO:0000313" key="4">
    <source>
        <dbReference type="Proteomes" id="UP000243217"/>
    </source>
</evidence>
<dbReference type="PANTHER" id="PTHR23308">
    <property type="entry name" value="NUCLEAR INHIBITOR OF PROTEIN PHOSPHATASE-1"/>
    <property type="match status" value="1"/>
</dbReference>
<dbReference type="CDD" id="cd00060">
    <property type="entry name" value="FHA"/>
    <property type="match status" value="2"/>
</dbReference>
<comment type="caution">
    <text evidence="3">The sequence shown here is derived from an EMBL/GenBank/DDBJ whole genome shotgun (WGS) entry which is preliminary data.</text>
</comment>
<dbReference type="STRING" id="74557.A0A1W0A3P5"/>
<dbReference type="InterPro" id="IPR050923">
    <property type="entry name" value="Cell_Proc_Reg/RNA_Proc"/>
</dbReference>
<keyword evidence="1" id="KW-0812">Transmembrane</keyword>
<dbReference type="AlphaFoldDB" id="A0A1W0A3P5"/>
<protein>
    <recommendedName>
        <fullName evidence="2">FHA domain-containing protein</fullName>
    </recommendedName>
</protein>
<evidence type="ECO:0000313" key="3">
    <source>
        <dbReference type="EMBL" id="OQS04801.1"/>
    </source>
</evidence>
<accession>A0A1W0A3P5</accession>
<dbReference type="SUPFAM" id="SSF49879">
    <property type="entry name" value="SMAD/FHA domain"/>
    <property type="match status" value="2"/>
</dbReference>
<dbReference type="InterPro" id="IPR000253">
    <property type="entry name" value="FHA_dom"/>
</dbReference>
<keyword evidence="1" id="KW-0472">Membrane</keyword>
<evidence type="ECO:0000256" key="1">
    <source>
        <dbReference type="SAM" id="Phobius"/>
    </source>
</evidence>
<dbReference type="Proteomes" id="UP000243217">
    <property type="component" value="Unassembled WGS sequence"/>
</dbReference>
<dbReference type="InterPro" id="IPR008984">
    <property type="entry name" value="SMAD_FHA_dom_sf"/>
</dbReference>
<dbReference type="SMART" id="SM00240">
    <property type="entry name" value="FHA"/>
    <property type="match status" value="2"/>
</dbReference>
<evidence type="ECO:0000259" key="2">
    <source>
        <dbReference type="PROSITE" id="PS50006"/>
    </source>
</evidence>
<reference evidence="3 4" key="1">
    <citation type="journal article" date="2014" name="Genome Biol. Evol.">
        <title>The secreted proteins of Achlya hypogyna and Thraustotheca clavata identify the ancestral oomycete secretome and reveal gene acquisitions by horizontal gene transfer.</title>
        <authorList>
            <person name="Misner I."/>
            <person name="Blouin N."/>
            <person name="Leonard G."/>
            <person name="Richards T.A."/>
            <person name="Lane C.E."/>
        </authorList>
    </citation>
    <scope>NUCLEOTIDE SEQUENCE [LARGE SCALE GENOMIC DNA]</scope>
    <source>
        <strain evidence="3 4">ATCC 34112</strain>
    </source>
</reference>
<dbReference type="OrthoDB" id="5855668at2759"/>
<keyword evidence="1" id="KW-1133">Transmembrane helix</keyword>
<dbReference type="Pfam" id="PF00498">
    <property type="entry name" value="FHA"/>
    <property type="match status" value="2"/>
</dbReference>
<feature type="domain" description="FHA" evidence="2">
    <location>
        <begin position="224"/>
        <end position="278"/>
    </location>
</feature>
<dbReference type="PROSITE" id="PS50006">
    <property type="entry name" value="FHA_DOMAIN"/>
    <property type="match status" value="2"/>
</dbReference>
<feature type="domain" description="FHA" evidence="2">
    <location>
        <begin position="122"/>
        <end position="166"/>
    </location>
</feature>
<sequence>MLADCVLGGVMIGFSAWTYHLLGDAAFAHSAYIFCGIIFVLLWRLGFLTTALESDQKIVWNGDDDGESLLKQEQPPTPSKPSIRPVAREVQVIEQATEKIVLTSLVDEPIGSIRILVGASGAFGGRLNKNEIILEDSVVSRVHFQLSCVRNTFYLQDCGSTTGTFIYLAPKESRLLSMHDHVKIGDTEFLVVDASFHGKSPYLQIKFTKGPMEGITQRIGASLVTIGRRTSCTLCIENDVTVSGSHCTIQYRTCSPNDDDDESLSGFYLTDLNSTNGTGFRLSPSGLPSEKIRLHHGDVFGVGCTRFLVQLASKLRQEQASRIA</sequence>
<gene>
    <name evidence="3" type="ORF">THRCLA_20790</name>
</gene>
<proteinExistence type="predicted"/>
<dbReference type="Gene3D" id="2.60.200.20">
    <property type="match status" value="2"/>
</dbReference>
<feature type="transmembrane region" description="Helical" evidence="1">
    <location>
        <begin position="26"/>
        <end position="47"/>
    </location>
</feature>
<dbReference type="EMBL" id="JNBS01000549">
    <property type="protein sequence ID" value="OQS04801.1"/>
    <property type="molecule type" value="Genomic_DNA"/>
</dbReference>